<name>A0A4S8F069_9BURK</name>
<dbReference type="EMBL" id="STFG01000013">
    <property type="protein sequence ID" value="THT99634.1"/>
    <property type="molecule type" value="Genomic_DNA"/>
</dbReference>
<comment type="caution">
    <text evidence="1">The sequence shown here is derived from an EMBL/GenBank/DDBJ whole genome shotgun (WGS) entry which is preliminary data.</text>
</comment>
<organism evidence="1 2">
    <name type="scientific">Lampropedia puyangensis</name>
    <dbReference type="NCBI Taxonomy" id="1330072"/>
    <lineage>
        <taxon>Bacteria</taxon>
        <taxon>Pseudomonadati</taxon>
        <taxon>Pseudomonadota</taxon>
        <taxon>Betaproteobacteria</taxon>
        <taxon>Burkholderiales</taxon>
        <taxon>Comamonadaceae</taxon>
        <taxon>Lampropedia</taxon>
    </lineage>
</organism>
<evidence type="ECO:0000313" key="2">
    <source>
        <dbReference type="Proteomes" id="UP000308917"/>
    </source>
</evidence>
<dbReference type="AlphaFoldDB" id="A0A4S8F069"/>
<dbReference type="NCBIfam" id="NF047389">
    <property type="entry name" value="ATPase_Sll1717"/>
    <property type="match status" value="1"/>
</dbReference>
<reference evidence="1 2" key="1">
    <citation type="journal article" date="2015" name="Antonie Van Leeuwenhoek">
        <title>Lampropedia puyangensis sp. nov., isolated from symptomatic bark of Populus ? euramericana canker and emended description of Lampropedia hyalina (Ehrenberg 1832) Lee et al. 2004.</title>
        <authorList>
            <person name="Li Y."/>
            <person name="Wang T."/>
            <person name="Piao C.G."/>
            <person name="Wang L.F."/>
            <person name="Tian G.Z."/>
            <person name="Zhu T.H."/>
            <person name="Guo M.W."/>
        </authorList>
    </citation>
    <scope>NUCLEOTIDE SEQUENCE [LARGE SCALE GENOMIC DNA]</scope>
    <source>
        <strain evidence="1 2">2-bin</strain>
    </source>
</reference>
<evidence type="ECO:0000313" key="1">
    <source>
        <dbReference type="EMBL" id="THT99634.1"/>
    </source>
</evidence>
<proteinExistence type="predicted"/>
<dbReference type="OrthoDB" id="1550553at2"/>
<gene>
    <name evidence="1" type="ORF">E9531_11825</name>
</gene>
<dbReference type="InterPro" id="IPR059206">
    <property type="entry name" value="Sll1717-like"/>
</dbReference>
<protein>
    <submittedName>
        <fullName evidence="1">Uncharacterized protein</fullName>
    </submittedName>
</protein>
<dbReference type="RefSeq" id="WP_136573973.1">
    <property type="nucleotide sequence ID" value="NZ_STFG01000013.1"/>
</dbReference>
<accession>A0A4S8F069</accession>
<dbReference type="Proteomes" id="UP000308917">
    <property type="component" value="Unassembled WGS sequence"/>
</dbReference>
<keyword evidence="2" id="KW-1185">Reference proteome</keyword>
<sequence length="383" mass="44400">MIFDFDEMFGRDAGETEKIENLKSYFLKQRSFSKFINENNNFLIASGRKGMGKSALLKITEHTAKENEKNIVISIKGNELLGLTEIKDKSHIYLENHWKKVICKKICMHIGSTIKLAINDDDIYLVENAEIENFKDKNLFSSIANRLGDLISNLTGINPEAKKLEINNYYPLLKRKQEKNSYTIWLIVDDIDAKFKNTAEFQDRVSAFFTATFNLANSVSGLIIRTSIRSDVWSNLRSMEDQDKLREFLINIKYTQNELDQLVSKRISSYIERKKVLISGKKIIDRNPHEISKIVFEDPMRWNGGTDKCLLVLRTLAGHRPRWIGQLCKIAGEKSEGRIIRFENIIHAMDVFGRDKISDITKEHIHQFSEIEKLINSFRSKKK</sequence>